<evidence type="ECO:0000256" key="3">
    <source>
        <dbReference type="SAM" id="MobiDB-lite"/>
    </source>
</evidence>
<evidence type="ECO:0000313" key="7">
    <source>
        <dbReference type="WBParaSite" id="HNAJ_0000805201-mRNA-1"/>
    </source>
</evidence>
<dbReference type="PANTHER" id="PTHR23113:SF312">
    <property type="entry name" value="RAL GUANINE NUCLEOTIDE DISSOCIATION STIMULATOR-LIKE, ISOFORM E"/>
    <property type="match status" value="1"/>
</dbReference>
<keyword evidence="1 2" id="KW-0344">Guanine-nucleotide releasing factor</keyword>
<evidence type="ECO:0000256" key="2">
    <source>
        <dbReference type="PROSITE-ProRule" id="PRU00168"/>
    </source>
</evidence>
<accession>A0A0R3TLD8</accession>
<protein>
    <submittedName>
        <fullName evidence="7">Ras-GEF domain-containing protein</fullName>
    </submittedName>
</protein>
<dbReference type="OrthoDB" id="26687at2759"/>
<dbReference type="STRING" id="102285.A0A0R3TLD8"/>
<evidence type="ECO:0000313" key="6">
    <source>
        <dbReference type="Proteomes" id="UP000278807"/>
    </source>
</evidence>
<feature type="compositionally biased region" description="Polar residues" evidence="3">
    <location>
        <begin position="508"/>
        <end position="520"/>
    </location>
</feature>
<dbReference type="EMBL" id="UZAE01012182">
    <property type="protein sequence ID" value="VDO03908.1"/>
    <property type="molecule type" value="Genomic_DNA"/>
</dbReference>
<dbReference type="InterPro" id="IPR008937">
    <property type="entry name" value="Ras-like_GEF"/>
</dbReference>
<sequence length="727" mass="81864">MNTESISMFSSVFSQIPDMNAGTLDDILQHIIEQELNEETVEKMKTILLTFHLYSSVYCFLTAIDTKSLAKILDHWLSNPFAESFYNPPEFLDLKRLLYLVSQWLRVFANNFQPPRHQTSKNKESARCQLICKARDSLHSMTQSNQLCLAQIIEEICAKITTISDHFHVKAGLFRETTCDSNADLLDSNSDLSSPIPAVNGVLNKLSPRHIAEQLTLYDAELFTQVIPSECLNHVRHLPAKSVDATIKQFNRIYALVQTTIIEAEHEMPTPHSSNEILNASLASITLSMVHMPLQANQYQHPHFERTEHRSAVARSTISLSSIHDLDALSCEDAFLRAEILAKWIAVASELRDLRSFSAFTSVMTALQGCAISGLYATWSIVEKQYPEKNEMFHELSELLKLDDNRKYARELLDHMYSSYELARQQEMKHNGLFSAIFRRKLASDSSIQEENFLKSVGTIPYLGIFLNDLAMLNESAPDRIPRPKRPELRRPSSGTCMVNITIDHMNGKQNGQVQSTQFQRRPRSHRSHEMRIPTPLVTPEPPKRPPRLNRATESTDSGNGSGVNEPRARKPPVPIVIDHRSRREASRNSNGSSTITPSSSGVNLPKDKRTRQAKGPDGPPILVRPLSTTPSASSSSSSPQSLKRPSSRHSRKPPLGFFSSTFDTTAAGTTILDSGDLINFRKHTREYKILSKLMQLQATATRYKIQEDSAFRQWFDGIVLLSENGA</sequence>
<feature type="compositionally biased region" description="Low complexity" evidence="3">
    <location>
        <begin position="589"/>
        <end position="602"/>
    </location>
</feature>
<reference evidence="5 6" key="2">
    <citation type="submission" date="2018-11" db="EMBL/GenBank/DDBJ databases">
        <authorList>
            <consortium name="Pathogen Informatics"/>
        </authorList>
    </citation>
    <scope>NUCLEOTIDE SEQUENCE [LARGE SCALE GENOMIC DNA]</scope>
</reference>
<gene>
    <name evidence="5" type="ORF">HNAJ_LOCUS8048</name>
</gene>
<dbReference type="GO" id="GO:0007265">
    <property type="term" value="P:Ras protein signal transduction"/>
    <property type="evidence" value="ECO:0007669"/>
    <property type="project" value="TreeGrafter"/>
</dbReference>
<evidence type="ECO:0000256" key="1">
    <source>
        <dbReference type="ARBA" id="ARBA00022658"/>
    </source>
</evidence>
<dbReference type="PANTHER" id="PTHR23113">
    <property type="entry name" value="GUANINE NUCLEOTIDE EXCHANGE FACTOR"/>
    <property type="match status" value="1"/>
</dbReference>
<name>A0A0R3TLD8_RODNA</name>
<proteinExistence type="predicted"/>
<feature type="region of interest" description="Disordered" evidence="3">
    <location>
        <begin position="505"/>
        <end position="660"/>
    </location>
</feature>
<dbReference type="WBParaSite" id="HNAJ_0000805201-mRNA-1">
    <property type="protein sequence ID" value="HNAJ_0000805201-mRNA-1"/>
    <property type="gene ID" value="HNAJ_0000805201"/>
</dbReference>
<evidence type="ECO:0000259" key="4">
    <source>
        <dbReference type="PROSITE" id="PS50009"/>
    </source>
</evidence>
<dbReference type="Proteomes" id="UP000278807">
    <property type="component" value="Unassembled WGS sequence"/>
</dbReference>
<evidence type="ECO:0000313" key="5">
    <source>
        <dbReference type="EMBL" id="VDO03908.1"/>
    </source>
</evidence>
<dbReference type="Gene3D" id="1.10.840.10">
    <property type="entry name" value="Ras guanine-nucleotide exchange factors catalytic domain"/>
    <property type="match status" value="2"/>
</dbReference>
<dbReference type="InterPro" id="IPR001895">
    <property type="entry name" value="RASGEF_cat_dom"/>
</dbReference>
<dbReference type="InterPro" id="IPR036964">
    <property type="entry name" value="RASGEF_cat_dom_sf"/>
</dbReference>
<dbReference type="GO" id="GO:0005886">
    <property type="term" value="C:plasma membrane"/>
    <property type="evidence" value="ECO:0007669"/>
    <property type="project" value="TreeGrafter"/>
</dbReference>
<dbReference type="SMART" id="SM00147">
    <property type="entry name" value="RasGEF"/>
    <property type="match status" value="1"/>
</dbReference>
<dbReference type="Pfam" id="PF00617">
    <property type="entry name" value="RasGEF"/>
    <property type="match status" value="2"/>
</dbReference>
<dbReference type="GO" id="GO:0005085">
    <property type="term" value="F:guanyl-nucleotide exchange factor activity"/>
    <property type="evidence" value="ECO:0007669"/>
    <property type="project" value="UniProtKB-KW"/>
</dbReference>
<dbReference type="SUPFAM" id="SSF48366">
    <property type="entry name" value="Ras GEF"/>
    <property type="match status" value="3"/>
</dbReference>
<dbReference type="PROSITE" id="PS50009">
    <property type="entry name" value="RASGEF_CAT"/>
    <property type="match status" value="1"/>
</dbReference>
<feature type="compositionally biased region" description="Basic and acidic residues" evidence="3">
    <location>
        <begin position="578"/>
        <end position="587"/>
    </location>
</feature>
<keyword evidence="6" id="KW-1185">Reference proteome</keyword>
<dbReference type="InterPro" id="IPR023578">
    <property type="entry name" value="Ras_GEF_dom_sf"/>
</dbReference>
<organism evidence="7">
    <name type="scientific">Rodentolepis nana</name>
    <name type="common">Dwarf tapeworm</name>
    <name type="synonym">Hymenolepis nana</name>
    <dbReference type="NCBI Taxonomy" id="102285"/>
    <lineage>
        <taxon>Eukaryota</taxon>
        <taxon>Metazoa</taxon>
        <taxon>Spiralia</taxon>
        <taxon>Lophotrochozoa</taxon>
        <taxon>Platyhelminthes</taxon>
        <taxon>Cestoda</taxon>
        <taxon>Eucestoda</taxon>
        <taxon>Cyclophyllidea</taxon>
        <taxon>Hymenolepididae</taxon>
        <taxon>Rodentolepis</taxon>
    </lineage>
</organism>
<dbReference type="AlphaFoldDB" id="A0A0R3TLD8"/>
<reference evidence="7" key="1">
    <citation type="submission" date="2017-02" db="UniProtKB">
        <authorList>
            <consortium name="WormBaseParasite"/>
        </authorList>
    </citation>
    <scope>IDENTIFICATION</scope>
</reference>
<feature type="domain" description="Ras-GEF" evidence="4">
    <location>
        <begin position="207"/>
        <end position="543"/>
    </location>
</feature>
<feature type="compositionally biased region" description="Low complexity" evidence="3">
    <location>
        <begin position="625"/>
        <end position="645"/>
    </location>
</feature>